<name>A0A9W8TJF6_9PEZI</name>
<feature type="transmembrane region" description="Helical" evidence="7">
    <location>
        <begin position="225"/>
        <end position="247"/>
    </location>
</feature>
<dbReference type="PANTHER" id="PTHR33048">
    <property type="entry name" value="PTH11-LIKE INTEGRAL MEMBRANE PROTEIN (AFU_ORTHOLOGUE AFUA_5G11245)"/>
    <property type="match status" value="1"/>
</dbReference>
<evidence type="ECO:0000256" key="6">
    <source>
        <dbReference type="SAM" id="MobiDB-lite"/>
    </source>
</evidence>
<comment type="caution">
    <text evidence="9">The sequence shown here is derived from an EMBL/GenBank/DDBJ whole genome shotgun (WGS) entry which is preliminary data.</text>
</comment>
<protein>
    <recommendedName>
        <fullName evidence="8">Rhodopsin domain-containing protein</fullName>
    </recommendedName>
</protein>
<gene>
    <name evidence="9" type="ORF">NPX13_g7188</name>
</gene>
<evidence type="ECO:0000256" key="2">
    <source>
        <dbReference type="ARBA" id="ARBA00022692"/>
    </source>
</evidence>
<feature type="transmembrane region" description="Helical" evidence="7">
    <location>
        <begin position="184"/>
        <end position="205"/>
    </location>
</feature>
<accession>A0A9W8TJF6</accession>
<dbReference type="InterPro" id="IPR052337">
    <property type="entry name" value="SAT4-like"/>
</dbReference>
<dbReference type="InterPro" id="IPR049326">
    <property type="entry name" value="Rhodopsin_dom_fungi"/>
</dbReference>
<keyword evidence="4 7" id="KW-0472">Membrane</keyword>
<dbReference type="GO" id="GO:0016020">
    <property type="term" value="C:membrane"/>
    <property type="evidence" value="ECO:0007669"/>
    <property type="project" value="UniProtKB-SubCell"/>
</dbReference>
<evidence type="ECO:0000256" key="5">
    <source>
        <dbReference type="ARBA" id="ARBA00038359"/>
    </source>
</evidence>
<dbReference type="PANTHER" id="PTHR33048:SF47">
    <property type="entry name" value="INTEGRAL MEMBRANE PROTEIN-RELATED"/>
    <property type="match status" value="1"/>
</dbReference>
<keyword evidence="3 7" id="KW-1133">Transmembrane helix</keyword>
<comment type="subcellular location">
    <subcellularLocation>
        <location evidence="1">Membrane</location>
        <topology evidence="1">Multi-pass membrane protein</topology>
    </subcellularLocation>
</comment>
<dbReference type="Pfam" id="PF20684">
    <property type="entry name" value="Fung_rhodopsin"/>
    <property type="match status" value="1"/>
</dbReference>
<dbReference type="AlphaFoldDB" id="A0A9W8TJF6"/>
<evidence type="ECO:0000313" key="10">
    <source>
        <dbReference type="Proteomes" id="UP001148614"/>
    </source>
</evidence>
<dbReference type="Proteomes" id="UP001148614">
    <property type="component" value="Unassembled WGS sequence"/>
</dbReference>
<dbReference type="EMBL" id="JANPWZ010001374">
    <property type="protein sequence ID" value="KAJ3566290.1"/>
    <property type="molecule type" value="Genomic_DNA"/>
</dbReference>
<reference evidence="9" key="1">
    <citation type="submission" date="2022-07" db="EMBL/GenBank/DDBJ databases">
        <title>Genome Sequence of Xylaria arbuscula.</title>
        <authorList>
            <person name="Buettner E."/>
        </authorList>
    </citation>
    <scope>NUCLEOTIDE SEQUENCE</scope>
    <source>
        <strain evidence="9">VT107</strain>
    </source>
</reference>
<proteinExistence type="inferred from homology"/>
<feature type="transmembrane region" description="Helical" evidence="7">
    <location>
        <begin position="107"/>
        <end position="132"/>
    </location>
</feature>
<feature type="domain" description="Rhodopsin" evidence="8">
    <location>
        <begin position="103"/>
        <end position="248"/>
    </location>
</feature>
<evidence type="ECO:0000256" key="7">
    <source>
        <dbReference type="SAM" id="Phobius"/>
    </source>
</evidence>
<evidence type="ECO:0000256" key="3">
    <source>
        <dbReference type="ARBA" id="ARBA00022989"/>
    </source>
</evidence>
<feature type="region of interest" description="Disordered" evidence="6">
    <location>
        <begin position="274"/>
        <end position="315"/>
    </location>
</feature>
<dbReference type="VEuPathDB" id="FungiDB:F4678DRAFT_480782"/>
<comment type="similarity">
    <text evidence="5">Belongs to the SAT4 family.</text>
</comment>
<keyword evidence="2 7" id="KW-0812">Transmembrane</keyword>
<evidence type="ECO:0000259" key="8">
    <source>
        <dbReference type="Pfam" id="PF20684"/>
    </source>
</evidence>
<evidence type="ECO:0000256" key="4">
    <source>
        <dbReference type="ARBA" id="ARBA00023136"/>
    </source>
</evidence>
<feature type="transmembrane region" description="Helical" evidence="7">
    <location>
        <begin position="41"/>
        <end position="64"/>
    </location>
</feature>
<keyword evidence="10" id="KW-1185">Reference proteome</keyword>
<sequence length="315" mass="35038">MALDQLHNLPDYIQEVILNGPALAPPDGVIPNLVDRPNQNALGLAVVTICLSISTFAILLAAYAKLYGKKPFHYEDYRTCWLNSIFSQHYASKGRHPSTMDSPWTSYALLVMNLLLYTIVVLTICASCKPFARLWDPLLPGKCVATREAIDISTAVTNLASDVVILIFPQRVIWRLKIKPRKKIGIAIVFLVGIFAIISAAFRVYASVHFFHSKDKTYDVVPVALWGMAEMTCGILIYCIPVIPSVFKQWQISFKSFKAAMPWVKYPTRLHSSGGAEPIPGKESLPPDSLWSPSYNDSMVSRSSNPAKTQPKNKP</sequence>
<organism evidence="9 10">
    <name type="scientific">Xylaria arbuscula</name>
    <dbReference type="NCBI Taxonomy" id="114810"/>
    <lineage>
        <taxon>Eukaryota</taxon>
        <taxon>Fungi</taxon>
        <taxon>Dikarya</taxon>
        <taxon>Ascomycota</taxon>
        <taxon>Pezizomycotina</taxon>
        <taxon>Sordariomycetes</taxon>
        <taxon>Xylariomycetidae</taxon>
        <taxon>Xylariales</taxon>
        <taxon>Xylariaceae</taxon>
        <taxon>Xylaria</taxon>
    </lineage>
</organism>
<evidence type="ECO:0000313" key="9">
    <source>
        <dbReference type="EMBL" id="KAJ3566290.1"/>
    </source>
</evidence>
<feature type="compositionally biased region" description="Polar residues" evidence="6">
    <location>
        <begin position="291"/>
        <end position="315"/>
    </location>
</feature>
<evidence type="ECO:0000256" key="1">
    <source>
        <dbReference type="ARBA" id="ARBA00004141"/>
    </source>
</evidence>